<reference evidence="2" key="1">
    <citation type="journal article" date="2020" name="Stud. Mycol.">
        <title>101 Dothideomycetes genomes: a test case for predicting lifestyles and emergence of pathogens.</title>
        <authorList>
            <person name="Haridas S."/>
            <person name="Albert R."/>
            <person name="Binder M."/>
            <person name="Bloem J."/>
            <person name="Labutti K."/>
            <person name="Salamov A."/>
            <person name="Andreopoulos B."/>
            <person name="Baker S."/>
            <person name="Barry K."/>
            <person name="Bills G."/>
            <person name="Bluhm B."/>
            <person name="Cannon C."/>
            <person name="Castanera R."/>
            <person name="Culley D."/>
            <person name="Daum C."/>
            <person name="Ezra D."/>
            <person name="Gonzalez J."/>
            <person name="Henrissat B."/>
            <person name="Kuo A."/>
            <person name="Liang C."/>
            <person name="Lipzen A."/>
            <person name="Lutzoni F."/>
            <person name="Magnuson J."/>
            <person name="Mondo S."/>
            <person name="Nolan M."/>
            <person name="Ohm R."/>
            <person name="Pangilinan J."/>
            <person name="Park H.-J."/>
            <person name="Ramirez L."/>
            <person name="Alfaro M."/>
            <person name="Sun H."/>
            <person name="Tritt A."/>
            <person name="Yoshinaga Y."/>
            <person name="Zwiers L.-H."/>
            <person name="Turgeon B."/>
            <person name="Goodwin S."/>
            <person name="Spatafora J."/>
            <person name="Crous P."/>
            <person name="Grigoriev I."/>
        </authorList>
    </citation>
    <scope>NUCLEOTIDE SEQUENCE</scope>
    <source>
        <strain evidence="2">CBS 123094</strain>
    </source>
</reference>
<accession>A0A6A5VVB1</accession>
<dbReference type="AlphaFoldDB" id="A0A6A5VVB1"/>
<organism evidence="2 3">
    <name type="scientific">Amniculicola lignicola CBS 123094</name>
    <dbReference type="NCBI Taxonomy" id="1392246"/>
    <lineage>
        <taxon>Eukaryota</taxon>
        <taxon>Fungi</taxon>
        <taxon>Dikarya</taxon>
        <taxon>Ascomycota</taxon>
        <taxon>Pezizomycotina</taxon>
        <taxon>Dothideomycetes</taxon>
        <taxon>Pleosporomycetidae</taxon>
        <taxon>Pleosporales</taxon>
        <taxon>Amniculicolaceae</taxon>
        <taxon>Amniculicola</taxon>
    </lineage>
</organism>
<gene>
    <name evidence="2" type="ORF">P154DRAFT_71255</name>
</gene>
<sequence length="110" mass="12266">MSPRPSDSNPTCGGVLWGRAEHQLPGSETEPLPRDEAPGSPDPSRRTPHSPPEERVKGERDEPNHYVTLAPDWQSDFLQQTATVAAYFLVLQKEHRIFIGIGSEFRCVCV</sequence>
<feature type="compositionally biased region" description="Basic and acidic residues" evidence="1">
    <location>
        <begin position="51"/>
        <end position="64"/>
    </location>
</feature>
<proteinExistence type="predicted"/>
<protein>
    <submittedName>
        <fullName evidence="2">Uncharacterized protein</fullName>
    </submittedName>
</protein>
<feature type="compositionally biased region" description="Polar residues" evidence="1">
    <location>
        <begin position="1"/>
        <end position="11"/>
    </location>
</feature>
<keyword evidence="3" id="KW-1185">Reference proteome</keyword>
<dbReference type="EMBL" id="ML977703">
    <property type="protein sequence ID" value="KAF1993463.1"/>
    <property type="molecule type" value="Genomic_DNA"/>
</dbReference>
<evidence type="ECO:0000256" key="1">
    <source>
        <dbReference type="SAM" id="MobiDB-lite"/>
    </source>
</evidence>
<name>A0A6A5VVB1_9PLEO</name>
<feature type="region of interest" description="Disordered" evidence="1">
    <location>
        <begin position="1"/>
        <end position="64"/>
    </location>
</feature>
<evidence type="ECO:0000313" key="2">
    <source>
        <dbReference type="EMBL" id="KAF1993463.1"/>
    </source>
</evidence>
<evidence type="ECO:0000313" key="3">
    <source>
        <dbReference type="Proteomes" id="UP000799779"/>
    </source>
</evidence>
<dbReference type="Proteomes" id="UP000799779">
    <property type="component" value="Unassembled WGS sequence"/>
</dbReference>